<feature type="region of interest" description="Disordered" evidence="1">
    <location>
        <begin position="29"/>
        <end position="50"/>
    </location>
</feature>
<evidence type="ECO:0000256" key="1">
    <source>
        <dbReference type="SAM" id="MobiDB-lite"/>
    </source>
</evidence>
<dbReference type="Proteomes" id="UP001356427">
    <property type="component" value="Unassembled WGS sequence"/>
</dbReference>
<accession>A0AAN8LND1</accession>
<dbReference type="AlphaFoldDB" id="A0AAN8LND1"/>
<gene>
    <name evidence="2" type="ORF">J4Q44_G00149340</name>
</gene>
<evidence type="ECO:0000313" key="3">
    <source>
        <dbReference type="Proteomes" id="UP001356427"/>
    </source>
</evidence>
<reference evidence="2 3" key="1">
    <citation type="submission" date="2021-04" db="EMBL/GenBank/DDBJ databases">
        <authorList>
            <person name="De Guttry C."/>
            <person name="Zahm M."/>
            <person name="Klopp C."/>
            <person name="Cabau C."/>
            <person name="Louis A."/>
            <person name="Berthelot C."/>
            <person name="Parey E."/>
            <person name="Roest Crollius H."/>
            <person name="Montfort J."/>
            <person name="Robinson-Rechavi M."/>
            <person name="Bucao C."/>
            <person name="Bouchez O."/>
            <person name="Gislard M."/>
            <person name="Lluch J."/>
            <person name="Milhes M."/>
            <person name="Lampietro C."/>
            <person name="Lopez Roques C."/>
            <person name="Donnadieu C."/>
            <person name="Braasch I."/>
            <person name="Desvignes T."/>
            <person name="Postlethwait J."/>
            <person name="Bobe J."/>
            <person name="Wedekind C."/>
            <person name="Guiguen Y."/>
        </authorList>
    </citation>
    <scope>NUCLEOTIDE SEQUENCE [LARGE SCALE GENOMIC DNA]</scope>
    <source>
        <strain evidence="2">Cs_M1</strain>
        <tissue evidence="2">Blood</tissue>
    </source>
</reference>
<protein>
    <submittedName>
        <fullName evidence="2">Uncharacterized protein</fullName>
    </submittedName>
</protein>
<dbReference type="EMBL" id="JAGTTL010000012">
    <property type="protein sequence ID" value="KAK6315405.1"/>
    <property type="molecule type" value="Genomic_DNA"/>
</dbReference>
<sequence>MFRVLLTRGCLSHDTTSKCLCHHGCPTGGDAGETSAQCSREKQQRDRKEGVVTHQYSSLSCSTRTLSPNVAEGKTRINQPERTAGL</sequence>
<feature type="compositionally biased region" description="Basic and acidic residues" evidence="1">
    <location>
        <begin position="39"/>
        <end position="50"/>
    </location>
</feature>
<evidence type="ECO:0000313" key="2">
    <source>
        <dbReference type="EMBL" id="KAK6315405.1"/>
    </source>
</evidence>
<proteinExistence type="predicted"/>
<keyword evidence="3" id="KW-1185">Reference proteome</keyword>
<organism evidence="2 3">
    <name type="scientific">Coregonus suidteri</name>
    <dbReference type="NCBI Taxonomy" id="861788"/>
    <lineage>
        <taxon>Eukaryota</taxon>
        <taxon>Metazoa</taxon>
        <taxon>Chordata</taxon>
        <taxon>Craniata</taxon>
        <taxon>Vertebrata</taxon>
        <taxon>Euteleostomi</taxon>
        <taxon>Actinopterygii</taxon>
        <taxon>Neopterygii</taxon>
        <taxon>Teleostei</taxon>
        <taxon>Protacanthopterygii</taxon>
        <taxon>Salmoniformes</taxon>
        <taxon>Salmonidae</taxon>
        <taxon>Coregoninae</taxon>
        <taxon>Coregonus</taxon>
    </lineage>
</organism>
<comment type="caution">
    <text evidence="2">The sequence shown here is derived from an EMBL/GenBank/DDBJ whole genome shotgun (WGS) entry which is preliminary data.</text>
</comment>
<name>A0AAN8LND1_9TELE</name>